<gene>
    <name evidence="1" type="ORF">M501DRAFT_998134</name>
</gene>
<evidence type="ECO:0000313" key="1">
    <source>
        <dbReference type="EMBL" id="KAF2841931.1"/>
    </source>
</evidence>
<organism evidence="1 2">
    <name type="scientific">Patellaria atrata CBS 101060</name>
    <dbReference type="NCBI Taxonomy" id="1346257"/>
    <lineage>
        <taxon>Eukaryota</taxon>
        <taxon>Fungi</taxon>
        <taxon>Dikarya</taxon>
        <taxon>Ascomycota</taxon>
        <taxon>Pezizomycotina</taxon>
        <taxon>Dothideomycetes</taxon>
        <taxon>Dothideomycetes incertae sedis</taxon>
        <taxon>Patellariales</taxon>
        <taxon>Patellariaceae</taxon>
        <taxon>Patellaria</taxon>
    </lineage>
</organism>
<keyword evidence="2" id="KW-1185">Reference proteome</keyword>
<dbReference type="AlphaFoldDB" id="A0A9P4VQH6"/>
<protein>
    <submittedName>
        <fullName evidence="1">Uncharacterized protein</fullName>
    </submittedName>
</protein>
<evidence type="ECO:0000313" key="2">
    <source>
        <dbReference type="Proteomes" id="UP000799429"/>
    </source>
</evidence>
<proteinExistence type="predicted"/>
<dbReference type="SUPFAM" id="SSF50998">
    <property type="entry name" value="Quinoprotein alcohol dehydrogenase-like"/>
    <property type="match status" value="1"/>
</dbReference>
<sequence length="421" mass="44961">MGTPVIDPETDIAYFYAKSYIPNYRIEGETGILNGVYYFYAVHLDTLDDVEGFPILVDGVPADNDKRKYFIGGTILNRPSLTQIGDVVYAGFGSICDQFNYTGTVLAVNVKEKKLVNNFVTQAGLDSAFTLDWTMFHAGGGAGIWQSGMGLSSDGKSLYFVVDNGDWPGNVTEQTAPVAGGTELDVLSEMAVRLEVGEDGFLEVVDHFQPFDFQNDEGMDLGSGGISLLDPEVFHGGDIERMALVAGKSGKIYVLDADNLGGFRQGPNETDGVVQIIDSDGEGRQNGAVYGGLGSYPLDGGYVYSAGVGQPIKAYKLITSEYGTPHFEVAGKSVEVSQDTLGNGIPTVTSFGDAEGSGIVWLTAPLAGLQAWHAIPDEDGMLKTINLPRIDGSIKFSRPTFGDGRVYVFDSKGVLHCLGSN</sequence>
<accession>A0A9P4VQH6</accession>
<dbReference type="Proteomes" id="UP000799429">
    <property type="component" value="Unassembled WGS sequence"/>
</dbReference>
<dbReference type="EMBL" id="MU006090">
    <property type="protein sequence ID" value="KAF2841931.1"/>
    <property type="molecule type" value="Genomic_DNA"/>
</dbReference>
<dbReference type="InterPro" id="IPR011047">
    <property type="entry name" value="Quinoprotein_ADH-like_sf"/>
</dbReference>
<comment type="caution">
    <text evidence="1">The sequence shown here is derived from an EMBL/GenBank/DDBJ whole genome shotgun (WGS) entry which is preliminary data.</text>
</comment>
<dbReference type="OrthoDB" id="5985073at2759"/>
<name>A0A9P4VQH6_9PEZI</name>
<reference evidence="1" key="1">
    <citation type="journal article" date="2020" name="Stud. Mycol.">
        <title>101 Dothideomycetes genomes: a test case for predicting lifestyles and emergence of pathogens.</title>
        <authorList>
            <person name="Haridas S."/>
            <person name="Albert R."/>
            <person name="Binder M."/>
            <person name="Bloem J."/>
            <person name="Labutti K."/>
            <person name="Salamov A."/>
            <person name="Andreopoulos B."/>
            <person name="Baker S."/>
            <person name="Barry K."/>
            <person name="Bills G."/>
            <person name="Bluhm B."/>
            <person name="Cannon C."/>
            <person name="Castanera R."/>
            <person name="Culley D."/>
            <person name="Daum C."/>
            <person name="Ezra D."/>
            <person name="Gonzalez J."/>
            <person name="Henrissat B."/>
            <person name="Kuo A."/>
            <person name="Liang C."/>
            <person name="Lipzen A."/>
            <person name="Lutzoni F."/>
            <person name="Magnuson J."/>
            <person name="Mondo S."/>
            <person name="Nolan M."/>
            <person name="Ohm R."/>
            <person name="Pangilinan J."/>
            <person name="Park H.-J."/>
            <person name="Ramirez L."/>
            <person name="Alfaro M."/>
            <person name="Sun H."/>
            <person name="Tritt A."/>
            <person name="Yoshinaga Y."/>
            <person name="Zwiers L.-H."/>
            <person name="Turgeon B."/>
            <person name="Goodwin S."/>
            <person name="Spatafora J."/>
            <person name="Crous P."/>
            <person name="Grigoriev I."/>
        </authorList>
    </citation>
    <scope>NUCLEOTIDE SEQUENCE</scope>
    <source>
        <strain evidence="1">CBS 101060</strain>
    </source>
</reference>